<evidence type="ECO:0000313" key="1">
    <source>
        <dbReference type="EMBL" id="QQG35168.1"/>
    </source>
</evidence>
<gene>
    <name evidence="1" type="ORF">HYS17_06230</name>
</gene>
<name>A0A7T5R0A9_9BACT</name>
<dbReference type="EMBL" id="CP066681">
    <property type="protein sequence ID" value="QQG35168.1"/>
    <property type="molecule type" value="Genomic_DNA"/>
</dbReference>
<proteinExistence type="predicted"/>
<dbReference type="Gene3D" id="3.10.450.620">
    <property type="entry name" value="JHP933, nucleotidyltransferase-like core domain"/>
    <property type="match status" value="1"/>
</dbReference>
<dbReference type="InterPro" id="IPR014942">
    <property type="entry name" value="AbiEii"/>
</dbReference>
<dbReference type="GO" id="GO:0016740">
    <property type="term" value="F:transferase activity"/>
    <property type="evidence" value="ECO:0007669"/>
    <property type="project" value="UniProtKB-KW"/>
</dbReference>
<protein>
    <submittedName>
        <fullName evidence="1">Nucleotidyl transferase AbiEii/AbiGii toxin family protein</fullName>
    </submittedName>
</protein>
<dbReference type="Proteomes" id="UP000595362">
    <property type="component" value="Chromosome"/>
</dbReference>
<dbReference type="AlphaFoldDB" id="A0A7T5R0A9"/>
<sequence length="316" mass="35537">MKLHEDAEIFRELVEATAQSMALPQVYIEKDYWVTNALKNLSLSPHAAQAVFKGGTSLSKAHKLIHRFSEDIDLAVMAEGLGSSRSKKLLTDVEAATNAGLESIDDDIRVSKGSSYRRTVYRYPREADGEDFGQASPELLIEVNAFTRPEPHESLPMQTLIAEELLRMGRDELIAQFALEPFSLNVLSIRRTLTEKILGIVKDSYYDDPVAQLGLRIRHLYDICQILKIDAHKAFIQSEDFKTLCAACIEDEKQGFFKYAECLEKPLADAPLFSKFSEWAPAIQKIYEGDFADLVYGDLPLMAEIEQAIAFIKTHA</sequence>
<accession>A0A7T5R0A9</accession>
<reference evidence="1 2" key="1">
    <citation type="submission" date="2020-07" db="EMBL/GenBank/DDBJ databases">
        <title>Huge and variable diversity of episymbiotic CPR bacteria and DPANN archaea in groundwater ecosystems.</title>
        <authorList>
            <person name="He C.Y."/>
            <person name="Keren R."/>
            <person name="Whittaker M."/>
            <person name="Farag I.F."/>
            <person name="Doudna J."/>
            <person name="Cate J.H.D."/>
            <person name="Banfield J.F."/>
        </authorList>
    </citation>
    <scope>NUCLEOTIDE SEQUENCE [LARGE SCALE GENOMIC DNA]</scope>
    <source>
        <strain evidence="1">NC_groundwater_70_Ag_B-0.1um_54_66</strain>
    </source>
</reference>
<evidence type="ECO:0000313" key="2">
    <source>
        <dbReference type="Proteomes" id="UP000595362"/>
    </source>
</evidence>
<organism evidence="1 2">
    <name type="scientific">Micavibrio aeruginosavorus</name>
    <dbReference type="NCBI Taxonomy" id="349221"/>
    <lineage>
        <taxon>Bacteria</taxon>
        <taxon>Pseudomonadati</taxon>
        <taxon>Bdellovibrionota</taxon>
        <taxon>Bdellovibrionia</taxon>
        <taxon>Bdellovibrionales</taxon>
        <taxon>Pseudobdellovibrionaceae</taxon>
        <taxon>Micavibrio</taxon>
    </lineage>
</organism>
<dbReference type="Pfam" id="PF08843">
    <property type="entry name" value="AbiEii"/>
    <property type="match status" value="1"/>
</dbReference>
<keyword evidence="1" id="KW-0808">Transferase</keyword>